<dbReference type="CDD" id="cd04496">
    <property type="entry name" value="SSB_OBF"/>
    <property type="match status" value="1"/>
</dbReference>
<sequence>MVSLNKVMIIGNVGGDPEMRFTPSGHPVTSFRVAATRRWDSPDGERKEETEWFSVVAWNKLAEQCNQLLAKGRLVYVEGRLQTRTWDGQDGQKHYKTEVIASTVNLLDKKPAAADETSSAEPTGDITPEDIPF</sequence>
<dbReference type="InterPro" id="IPR000424">
    <property type="entry name" value="Primosome_PriB/ssb"/>
</dbReference>
<dbReference type="Gene3D" id="2.40.50.140">
    <property type="entry name" value="Nucleic acid-binding proteins"/>
    <property type="match status" value="1"/>
</dbReference>
<dbReference type="EMBL" id="CP159307">
    <property type="protein sequence ID" value="XCH32562.1"/>
    <property type="molecule type" value="Genomic_DNA"/>
</dbReference>
<accession>A0AAU8G6K2</accession>
<dbReference type="AlphaFoldDB" id="A0AAU8G6K2"/>
<reference evidence="5" key="1">
    <citation type="submission" date="2024-06" db="EMBL/GenBank/DDBJ databases">
        <title>A Novel Isolate, Dehalogenimonas sp. Strain 4OHTPN, Dechlorinates Aromatic 4 Hydroxy chlorothalonil by a Novel Reductive Dehalogenase.</title>
        <authorList>
            <person name="Liu G."/>
        </authorList>
    </citation>
    <scope>NUCLEOTIDE SEQUENCE</scope>
    <source>
        <strain evidence="5">4OHTPN</strain>
    </source>
</reference>
<dbReference type="RefSeq" id="WP_353713836.1">
    <property type="nucleotide sequence ID" value="NZ_CP159307.1"/>
</dbReference>
<protein>
    <recommendedName>
        <fullName evidence="2 3">Single-stranded DNA-binding protein</fullName>
        <shortName evidence="2">SSB</shortName>
    </recommendedName>
</protein>
<evidence type="ECO:0000256" key="1">
    <source>
        <dbReference type="ARBA" id="ARBA00023125"/>
    </source>
</evidence>
<name>A0AAU8G6K2_9CHLR</name>
<evidence type="ECO:0000256" key="2">
    <source>
        <dbReference type="HAMAP-Rule" id="MF_00984"/>
    </source>
</evidence>
<dbReference type="NCBIfam" id="TIGR00621">
    <property type="entry name" value="ssb"/>
    <property type="match status" value="1"/>
</dbReference>
<dbReference type="PANTHER" id="PTHR10302:SF27">
    <property type="entry name" value="SINGLE-STRANDED DNA-BINDING PROTEIN"/>
    <property type="match status" value="1"/>
</dbReference>
<keyword evidence="1 2" id="KW-0238">DNA-binding</keyword>
<dbReference type="InterPro" id="IPR012340">
    <property type="entry name" value="NA-bd_OB-fold"/>
</dbReference>
<feature type="region of interest" description="Disordered" evidence="4">
    <location>
        <begin position="110"/>
        <end position="133"/>
    </location>
</feature>
<organism evidence="5">
    <name type="scientific">Dehalogenimonas sp. 4OHTPN</name>
    <dbReference type="NCBI Taxonomy" id="3166643"/>
    <lineage>
        <taxon>Bacteria</taxon>
        <taxon>Bacillati</taxon>
        <taxon>Chloroflexota</taxon>
        <taxon>Dehalococcoidia</taxon>
        <taxon>Dehalococcoidales</taxon>
        <taxon>Dehalococcoidaceae</taxon>
        <taxon>Dehalogenimonas</taxon>
    </lineage>
</organism>
<comment type="caution">
    <text evidence="2">Lacks conserved residue(s) required for the propagation of feature annotation.</text>
</comment>
<proteinExistence type="inferred from homology"/>
<dbReference type="InterPro" id="IPR011344">
    <property type="entry name" value="ssDNA-bd"/>
</dbReference>
<evidence type="ECO:0000313" key="5">
    <source>
        <dbReference type="EMBL" id="XCH32562.1"/>
    </source>
</evidence>
<dbReference type="GO" id="GO:0003697">
    <property type="term" value="F:single-stranded DNA binding"/>
    <property type="evidence" value="ECO:0007669"/>
    <property type="project" value="UniProtKB-UniRule"/>
</dbReference>
<dbReference type="SUPFAM" id="SSF50249">
    <property type="entry name" value="Nucleic acid-binding proteins"/>
    <property type="match status" value="1"/>
</dbReference>
<evidence type="ECO:0000256" key="3">
    <source>
        <dbReference type="PIRNR" id="PIRNR002070"/>
    </source>
</evidence>
<dbReference type="HAMAP" id="MF_00984">
    <property type="entry name" value="SSB"/>
    <property type="match status" value="1"/>
</dbReference>
<dbReference type="GO" id="GO:0009295">
    <property type="term" value="C:nucleoid"/>
    <property type="evidence" value="ECO:0007669"/>
    <property type="project" value="TreeGrafter"/>
</dbReference>
<dbReference type="PANTHER" id="PTHR10302">
    <property type="entry name" value="SINGLE-STRANDED DNA-BINDING PROTEIN"/>
    <property type="match status" value="1"/>
</dbReference>
<dbReference type="Pfam" id="PF00436">
    <property type="entry name" value="SSB"/>
    <property type="match status" value="1"/>
</dbReference>
<dbReference type="GO" id="GO:0006260">
    <property type="term" value="P:DNA replication"/>
    <property type="evidence" value="ECO:0007669"/>
    <property type="project" value="InterPro"/>
</dbReference>
<evidence type="ECO:0000256" key="4">
    <source>
        <dbReference type="SAM" id="MobiDB-lite"/>
    </source>
</evidence>
<dbReference type="PROSITE" id="PS50935">
    <property type="entry name" value="SSB"/>
    <property type="match status" value="1"/>
</dbReference>
<gene>
    <name evidence="5" type="ORF">ABV300_05145</name>
</gene>
<dbReference type="PIRSF" id="PIRSF002070">
    <property type="entry name" value="SSB"/>
    <property type="match status" value="1"/>
</dbReference>
<comment type="subunit">
    <text evidence="2">Homotetramer.</text>
</comment>